<feature type="domain" description="UBC core" evidence="8">
    <location>
        <begin position="6"/>
        <end position="161"/>
    </location>
</feature>
<evidence type="ECO:0000256" key="3">
    <source>
        <dbReference type="ARBA" id="ARBA00022741"/>
    </source>
</evidence>
<name>A0AA88E8S5_FICCA</name>
<evidence type="ECO:0000313" key="10">
    <source>
        <dbReference type="EMBL" id="GMN69795.1"/>
    </source>
</evidence>
<feature type="compositionally biased region" description="Basic residues" evidence="7">
    <location>
        <begin position="567"/>
        <end position="580"/>
    </location>
</feature>
<dbReference type="AlphaFoldDB" id="A0AA88E8S5"/>
<feature type="compositionally biased region" description="Polar residues" evidence="7">
    <location>
        <begin position="231"/>
        <end position="240"/>
    </location>
</feature>
<dbReference type="GO" id="GO:0061631">
    <property type="term" value="F:ubiquitin conjugating enzyme activity"/>
    <property type="evidence" value="ECO:0007669"/>
    <property type="project" value="UniProtKB-EC"/>
</dbReference>
<dbReference type="PROSITE" id="PS50127">
    <property type="entry name" value="UBC_2"/>
    <property type="match status" value="1"/>
</dbReference>
<dbReference type="SUPFAM" id="SSF54495">
    <property type="entry name" value="UBC-like"/>
    <property type="match status" value="1"/>
</dbReference>
<evidence type="ECO:0000313" key="12">
    <source>
        <dbReference type="EMBL" id="GMN69801.1"/>
    </source>
</evidence>
<feature type="region of interest" description="Disordered" evidence="7">
    <location>
        <begin position="373"/>
        <end position="536"/>
    </location>
</feature>
<dbReference type="GO" id="GO:0005524">
    <property type="term" value="F:ATP binding"/>
    <property type="evidence" value="ECO:0007669"/>
    <property type="project" value="UniProtKB-KW"/>
</dbReference>
<feature type="compositionally biased region" description="Low complexity" evidence="7">
    <location>
        <begin position="495"/>
        <end position="506"/>
    </location>
</feature>
<dbReference type="PANTHER" id="PTHR24068">
    <property type="entry name" value="UBIQUITIN-CONJUGATING ENZYME E2"/>
    <property type="match status" value="1"/>
</dbReference>
<dbReference type="PROSITE" id="PS00183">
    <property type="entry name" value="UBC_1"/>
    <property type="match status" value="1"/>
</dbReference>
<sequence length="580" mass="63971">MAQAARLNLRMQKELKLLLADPPPGASFPGLSSDSPDLSLSFLDAQIKGPEGTVYADGVFNVKIQIPERYPFQPPIVTFATPIYHPNIDNGGRICLDILNLPPKGAWQPSLNISTVLTSIGLLLSEPNPDDGLMCEASREYKYNRQAFDQKARSMTEKYAHPGASGNVGTIGCTQTVSSSSMVEVKTSENESKPEANESILNCRNIYGTSRKLTLESSGPSQRRVGHGEGNETSGNNLSAKDSENPMEVEATKKESKDTIQDSIRRQEKLNGKRRKLSLMSFAQSQKLNDTEDEDLVSKNISSCTENLSLASSGSADRQQEEINQCQDRISKDAITNTELKKPHGFCQKQPIGYSEIPDVSKEKMLVTPQLLPSETHTSKSDEPQPQKNCVHRIEKASSGTSHKKLSLVRKMLSLGSRDPSGTHNKENVELPVYKRPRSSVALSSPGTELSGKDEDYESGHGEVEKQARDQKQSLSPLTRLQESDSNQIQPLVQSESLFSSSKSMSKQQDIGWGKHQCFDQGQSDKTYGMTKQKKAEESLVYDAVIVLDSEDSDEEKSMPSRSKPVPARKRLGKWPKVRA</sequence>
<evidence type="ECO:0000256" key="2">
    <source>
        <dbReference type="ARBA" id="ARBA00022679"/>
    </source>
</evidence>
<proteinExistence type="predicted"/>
<keyword evidence="4" id="KW-0833">Ubl conjugation pathway</keyword>
<keyword evidence="13" id="KW-1185">Reference proteome</keyword>
<comment type="caution">
    <text evidence="10">The sequence shown here is derived from an EMBL/GenBank/DDBJ whole genome shotgun (WGS) entry which is preliminary data.</text>
</comment>
<dbReference type="EMBL" id="BTGU01000939">
    <property type="protein sequence ID" value="GMN69796.1"/>
    <property type="molecule type" value="Genomic_DNA"/>
</dbReference>
<reference evidence="10" key="1">
    <citation type="submission" date="2023-07" db="EMBL/GenBank/DDBJ databases">
        <title>draft genome sequence of fig (Ficus carica).</title>
        <authorList>
            <person name="Takahashi T."/>
            <person name="Nishimura K."/>
        </authorList>
    </citation>
    <scope>NUCLEOTIDE SEQUENCE</scope>
</reference>
<dbReference type="EC" id="2.3.2.23" evidence="1"/>
<gene>
    <name evidence="9" type="ORF">TIFTF001_038836</name>
    <name evidence="10" type="ORF">TIFTF001_038838</name>
    <name evidence="11" type="ORF">TIFTF001_038842</name>
    <name evidence="12" type="ORF">TIFTF001_038844</name>
</gene>
<dbReference type="Pfam" id="PF00179">
    <property type="entry name" value="UQ_con"/>
    <property type="match status" value="1"/>
</dbReference>
<dbReference type="Gene3D" id="3.10.110.10">
    <property type="entry name" value="Ubiquitin Conjugating Enzyme"/>
    <property type="match status" value="1"/>
</dbReference>
<accession>A0AA88E8S5</accession>
<dbReference type="InterPro" id="IPR023313">
    <property type="entry name" value="UBQ-conjugating_AS"/>
</dbReference>
<evidence type="ECO:0000313" key="13">
    <source>
        <dbReference type="Proteomes" id="UP001187192"/>
    </source>
</evidence>
<dbReference type="Proteomes" id="UP001187192">
    <property type="component" value="Unassembled WGS sequence"/>
</dbReference>
<dbReference type="SMART" id="SM00212">
    <property type="entry name" value="UBCc"/>
    <property type="match status" value="1"/>
</dbReference>
<feature type="compositionally biased region" description="Basic and acidic residues" evidence="7">
    <location>
        <begin position="186"/>
        <end position="196"/>
    </location>
</feature>
<dbReference type="InterPro" id="IPR016135">
    <property type="entry name" value="UBQ-conjugating_enzyme/RWD"/>
</dbReference>
<feature type="region of interest" description="Disordered" evidence="7">
    <location>
        <begin position="182"/>
        <end position="201"/>
    </location>
</feature>
<dbReference type="InterPro" id="IPR000608">
    <property type="entry name" value="UBC"/>
</dbReference>
<evidence type="ECO:0000256" key="7">
    <source>
        <dbReference type="SAM" id="MobiDB-lite"/>
    </source>
</evidence>
<evidence type="ECO:0000256" key="1">
    <source>
        <dbReference type="ARBA" id="ARBA00012486"/>
    </source>
</evidence>
<evidence type="ECO:0000313" key="11">
    <source>
        <dbReference type="EMBL" id="GMN69796.1"/>
    </source>
</evidence>
<dbReference type="EMBL" id="BTGU01000940">
    <property type="protein sequence ID" value="GMN69801.1"/>
    <property type="molecule type" value="Genomic_DNA"/>
</dbReference>
<dbReference type="FunFam" id="3.10.110.10:FF:000041">
    <property type="entry name" value="Ubiquitin-conjugating enzyme E2 T"/>
    <property type="match status" value="1"/>
</dbReference>
<dbReference type="EMBL" id="BTGU01000937">
    <property type="protein sequence ID" value="GMN69790.1"/>
    <property type="molecule type" value="Genomic_DNA"/>
</dbReference>
<feature type="compositionally biased region" description="Polar residues" evidence="7">
    <location>
        <begin position="473"/>
        <end position="494"/>
    </location>
</feature>
<evidence type="ECO:0000256" key="4">
    <source>
        <dbReference type="ARBA" id="ARBA00022786"/>
    </source>
</evidence>
<organism evidence="10 13">
    <name type="scientific">Ficus carica</name>
    <name type="common">Common fig</name>
    <dbReference type="NCBI Taxonomy" id="3494"/>
    <lineage>
        <taxon>Eukaryota</taxon>
        <taxon>Viridiplantae</taxon>
        <taxon>Streptophyta</taxon>
        <taxon>Embryophyta</taxon>
        <taxon>Tracheophyta</taxon>
        <taxon>Spermatophyta</taxon>
        <taxon>Magnoliopsida</taxon>
        <taxon>eudicotyledons</taxon>
        <taxon>Gunneridae</taxon>
        <taxon>Pentapetalae</taxon>
        <taxon>rosids</taxon>
        <taxon>fabids</taxon>
        <taxon>Rosales</taxon>
        <taxon>Moraceae</taxon>
        <taxon>Ficeae</taxon>
        <taxon>Ficus</taxon>
    </lineage>
</organism>
<evidence type="ECO:0000313" key="9">
    <source>
        <dbReference type="EMBL" id="GMN69790.1"/>
    </source>
</evidence>
<dbReference type="CDD" id="cd23805">
    <property type="entry name" value="UBCc_UBE2T"/>
    <property type="match status" value="1"/>
</dbReference>
<evidence type="ECO:0000256" key="6">
    <source>
        <dbReference type="PROSITE-ProRule" id="PRU10133"/>
    </source>
</evidence>
<feature type="region of interest" description="Disordered" evidence="7">
    <location>
        <begin position="549"/>
        <end position="580"/>
    </location>
</feature>
<feature type="compositionally biased region" description="Polar residues" evidence="7">
    <location>
        <begin position="211"/>
        <end position="221"/>
    </location>
</feature>
<evidence type="ECO:0000259" key="8">
    <source>
        <dbReference type="PROSITE" id="PS50127"/>
    </source>
</evidence>
<evidence type="ECO:0000256" key="5">
    <source>
        <dbReference type="ARBA" id="ARBA00022840"/>
    </source>
</evidence>
<feature type="compositionally biased region" description="Basic and acidic residues" evidence="7">
    <location>
        <begin position="250"/>
        <end position="262"/>
    </location>
</feature>
<feature type="region of interest" description="Disordered" evidence="7">
    <location>
        <begin position="211"/>
        <end position="262"/>
    </location>
</feature>
<keyword evidence="5" id="KW-0067">ATP-binding</keyword>
<dbReference type="EMBL" id="BTGU01000938">
    <property type="protein sequence ID" value="GMN69795.1"/>
    <property type="molecule type" value="Genomic_DNA"/>
</dbReference>
<keyword evidence="3" id="KW-0547">Nucleotide-binding</keyword>
<keyword evidence="2" id="KW-0808">Transferase</keyword>
<feature type="compositionally biased region" description="Basic and acidic residues" evidence="7">
    <location>
        <begin position="451"/>
        <end position="472"/>
    </location>
</feature>
<feature type="active site" description="Glycyl thioester intermediate" evidence="6">
    <location>
        <position position="95"/>
    </location>
</feature>
<protein>
    <recommendedName>
        <fullName evidence="1">E2 ubiquitin-conjugating enzyme</fullName>
        <ecNumber evidence="1">2.3.2.23</ecNumber>
    </recommendedName>
</protein>